<protein>
    <submittedName>
        <fullName evidence="1">Uncharacterized protein</fullName>
    </submittedName>
</protein>
<dbReference type="HOGENOM" id="CLU_3048694_0_0_6"/>
<evidence type="ECO:0000313" key="2">
    <source>
        <dbReference type="Proteomes" id="UP000018458"/>
    </source>
</evidence>
<dbReference type="Proteomes" id="UP000018458">
    <property type="component" value="Unassembled WGS sequence"/>
</dbReference>
<proteinExistence type="predicted"/>
<comment type="caution">
    <text evidence="1">The sequence shown here is derived from an EMBL/GenBank/DDBJ whole genome shotgun (WGS) entry which is preliminary data.</text>
</comment>
<reference evidence="1 2" key="1">
    <citation type="submission" date="2011-01" db="EMBL/GenBank/DDBJ databases">
        <authorList>
            <person name="Weinstock G."/>
            <person name="Sodergren E."/>
            <person name="Clifton S."/>
            <person name="Fulton L."/>
            <person name="Fulton B."/>
            <person name="Courtney L."/>
            <person name="Fronick C."/>
            <person name="Harrison M."/>
            <person name="Strong C."/>
            <person name="Farmer C."/>
            <person name="Delahaunty K."/>
            <person name="Markovic C."/>
            <person name="Hall O."/>
            <person name="Minx P."/>
            <person name="Tomlinson C."/>
            <person name="Mitreva M."/>
            <person name="Hou S."/>
            <person name="Chen J."/>
            <person name="Wollam A."/>
            <person name="Pepin K.H."/>
            <person name="Johnson M."/>
            <person name="Bhonagiri V."/>
            <person name="Zhang X."/>
            <person name="Suruliraj S."/>
            <person name="Warren W."/>
            <person name="Chinwalla A."/>
            <person name="Mardis E.R."/>
            <person name="Wilson R.K."/>
        </authorList>
    </citation>
    <scope>NUCLEOTIDE SEQUENCE [LARGE SCALE GENOMIC DNA]</scope>
    <source>
        <strain evidence="2">DSM 22608 / JCM 16073 / KCTC 15190 / YIT 12066</strain>
    </source>
</reference>
<organism evidence="1 2">
    <name type="scientific">Succinatimonas hippei (strain DSM 22608 / JCM 16073 / KCTC 15190 / YIT 12066)</name>
    <dbReference type="NCBI Taxonomy" id="762983"/>
    <lineage>
        <taxon>Bacteria</taxon>
        <taxon>Pseudomonadati</taxon>
        <taxon>Pseudomonadota</taxon>
        <taxon>Gammaproteobacteria</taxon>
        <taxon>Aeromonadales</taxon>
        <taxon>Succinivibrionaceae</taxon>
        <taxon>Succinatimonas</taxon>
    </lineage>
</organism>
<gene>
    <name evidence="1" type="ORF">HMPREF9444_02127</name>
</gene>
<dbReference type="AlphaFoldDB" id="E8LMX8"/>
<accession>E8LMX8</accession>
<name>E8LMX8_SUCHY</name>
<sequence>MSLPLICGKKILHHYDARIIVTNYFINSPKYEITIILQQRSLTIWQNLFVKECS</sequence>
<dbReference type="EMBL" id="AEVO01000150">
    <property type="protein sequence ID" value="EFY06154.1"/>
    <property type="molecule type" value="Genomic_DNA"/>
</dbReference>
<keyword evidence="2" id="KW-1185">Reference proteome</keyword>
<evidence type="ECO:0000313" key="1">
    <source>
        <dbReference type="EMBL" id="EFY06154.1"/>
    </source>
</evidence>